<dbReference type="GO" id="GO:0050661">
    <property type="term" value="F:NADP binding"/>
    <property type="evidence" value="ECO:0007669"/>
    <property type="project" value="InterPro"/>
</dbReference>
<reference evidence="7 8" key="1">
    <citation type="journal article" date="2015" name="Genome Biol.">
        <title>Comparative genomics of Steinernema reveals deeply conserved gene regulatory networks.</title>
        <authorList>
            <person name="Dillman A.R."/>
            <person name="Macchietto M."/>
            <person name="Porter C.F."/>
            <person name="Rogers A."/>
            <person name="Williams B."/>
            <person name="Antoshechkin I."/>
            <person name="Lee M.M."/>
            <person name="Goodwin Z."/>
            <person name="Lu X."/>
            <person name="Lewis E.E."/>
            <person name="Goodrich-Blair H."/>
            <person name="Stock S.P."/>
            <person name="Adams B.J."/>
            <person name="Sternberg P.W."/>
            <person name="Mortazavi A."/>
        </authorList>
    </citation>
    <scope>NUCLEOTIDE SEQUENCE [LARGE SCALE GENOMIC DNA]</scope>
    <source>
        <strain evidence="7 8">ALL</strain>
    </source>
</reference>
<dbReference type="SUPFAM" id="SSF51905">
    <property type="entry name" value="FAD/NAD(P)-binding domain"/>
    <property type="match status" value="2"/>
</dbReference>
<dbReference type="Proteomes" id="UP000298663">
    <property type="component" value="Unassembled WGS sequence"/>
</dbReference>
<name>A0A4U5PDZ5_STECR</name>
<dbReference type="OrthoDB" id="66881at2759"/>
<accession>A0A4U5PDZ5</accession>
<comment type="similarity">
    <text evidence="1 6">Belongs to the FMO family.</text>
</comment>
<organism evidence="7 8">
    <name type="scientific">Steinernema carpocapsae</name>
    <name type="common">Entomopathogenic nematode</name>
    <dbReference type="NCBI Taxonomy" id="34508"/>
    <lineage>
        <taxon>Eukaryota</taxon>
        <taxon>Metazoa</taxon>
        <taxon>Ecdysozoa</taxon>
        <taxon>Nematoda</taxon>
        <taxon>Chromadorea</taxon>
        <taxon>Rhabditida</taxon>
        <taxon>Tylenchina</taxon>
        <taxon>Panagrolaimomorpha</taxon>
        <taxon>Strongyloidoidea</taxon>
        <taxon>Steinernematidae</taxon>
        <taxon>Steinernema</taxon>
    </lineage>
</organism>
<dbReference type="PRINTS" id="PR00370">
    <property type="entry name" value="FMOXYGENASE"/>
</dbReference>
<dbReference type="InterPro" id="IPR020946">
    <property type="entry name" value="Flavin_mOase-like"/>
</dbReference>
<dbReference type="EMBL" id="AZBU02000002">
    <property type="protein sequence ID" value="TKR94371.1"/>
    <property type="molecule type" value="Genomic_DNA"/>
</dbReference>
<proteinExistence type="inferred from homology"/>
<comment type="caution">
    <text evidence="7">The sequence shown here is derived from an EMBL/GenBank/DDBJ whole genome shotgun (WGS) entry which is preliminary data.</text>
</comment>
<dbReference type="GO" id="GO:0050660">
    <property type="term" value="F:flavin adenine dinucleotide binding"/>
    <property type="evidence" value="ECO:0007669"/>
    <property type="project" value="InterPro"/>
</dbReference>
<dbReference type="PANTHER" id="PTHR23023">
    <property type="entry name" value="DIMETHYLANILINE MONOOXYGENASE"/>
    <property type="match status" value="1"/>
</dbReference>
<dbReference type="Gene3D" id="3.50.50.60">
    <property type="entry name" value="FAD/NAD(P)-binding domain"/>
    <property type="match status" value="2"/>
</dbReference>
<evidence type="ECO:0000313" key="7">
    <source>
        <dbReference type="EMBL" id="TKR94371.1"/>
    </source>
</evidence>
<evidence type="ECO:0000256" key="5">
    <source>
        <dbReference type="ARBA" id="ARBA00023002"/>
    </source>
</evidence>
<keyword evidence="5 6" id="KW-0560">Oxidoreductase</keyword>
<evidence type="ECO:0000313" key="8">
    <source>
        <dbReference type="Proteomes" id="UP000298663"/>
    </source>
</evidence>
<protein>
    <recommendedName>
        <fullName evidence="6">Flavin-containing monooxygenase</fullName>
        <ecNumber evidence="6">1.-.-.-</ecNumber>
    </recommendedName>
</protein>
<dbReference type="EC" id="1.-.-.-" evidence="6"/>
<comment type="cofactor">
    <cofactor evidence="6">
        <name>FAD</name>
        <dbReference type="ChEBI" id="CHEBI:57692"/>
    </cofactor>
</comment>
<evidence type="ECO:0000256" key="1">
    <source>
        <dbReference type="ARBA" id="ARBA00009183"/>
    </source>
</evidence>
<dbReference type="GO" id="GO:0004499">
    <property type="term" value="F:N,N-dimethylaniline monooxygenase activity"/>
    <property type="evidence" value="ECO:0007669"/>
    <property type="project" value="InterPro"/>
</dbReference>
<keyword evidence="3 6" id="KW-0274">FAD</keyword>
<evidence type="ECO:0000256" key="2">
    <source>
        <dbReference type="ARBA" id="ARBA00022630"/>
    </source>
</evidence>
<keyword evidence="4" id="KW-0521">NADP</keyword>
<evidence type="ECO:0000256" key="3">
    <source>
        <dbReference type="ARBA" id="ARBA00022827"/>
    </source>
</evidence>
<keyword evidence="6" id="KW-0503">Monooxygenase</keyword>
<gene>
    <name evidence="7" type="ORF">L596_008661</name>
</gene>
<dbReference type="InterPro" id="IPR000960">
    <property type="entry name" value="Flavin_mOase"/>
</dbReference>
<dbReference type="PIRSF" id="PIRSF000332">
    <property type="entry name" value="FMO"/>
    <property type="match status" value="1"/>
</dbReference>
<reference evidence="7 8" key="2">
    <citation type="journal article" date="2019" name="G3 (Bethesda)">
        <title>Hybrid Assembly of the Genome of the Entomopathogenic Nematode Steinernema carpocapsae Identifies the X-Chromosome.</title>
        <authorList>
            <person name="Serra L."/>
            <person name="Macchietto M."/>
            <person name="Macias-Munoz A."/>
            <person name="McGill C.J."/>
            <person name="Rodriguez I.M."/>
            <person name="Rodriguez B."/>
            <person name="Murad R."/>
            <person name="Mortazavi A."/>
        </authorList>
    </citation>
    <scope>NUCLEOTIDE SEQUENCE [LARGE SCALE GENOMIC DNA]</scope>
    <source>
        <strain evidence="7 8">ALL</strain>
    </source>
</reference>
<dbReference type="InterPro" id="IPR050346">
    <property type="entry name" value="FMO-like"/>
</dbReference>
<dbReference type="AlphaFoldDB" id="A0A4U5PDZ5"/>
<sequence length="339" mass="39087">MFPPDAPLPKGAGEESFVSHQVVLQYLEDYAKNVRHLIKFNSKVQKVERRGNKWMIRTKTEDNVKESFFDIVFVCNGHYFKPSYPALKNQFKRKTLHSHNYRRPQEFTGETVAIVGAGFSGTDIALQLAENAKKVYMLHRKAPQFTDLPSNIIECQALKDITPDGESLLLQDNSTLDDVETVIFCTGYDYEFPFFCEDVIRVTENGKVVSPLCLHMLHTTYSNSLFFIGLPFYSLPFLLADYQVKFALSVVKGTAEVSEEKLQNYETERMLHVLEKYGSKAKFHQIGSEMFDLLREYARRGRFEDIIDYSKAQKMSTHLGKQREANLVGYKTEPYSLFE</sequence>
<dbReference type="Pfam" id="PF00743">
    <property type="entry name" value="FMO-like"/>
    <property type="match status" value="2"/>
</dbReference>
<keyword evidence="2 6" id="KW-0285">Flavoprotein</keyword>
<keyword evidence="8" id="KW-1185">Reference proteome</keyword>
<dbReference type="InterPro" id="IPR036188">
    <property type="entry name" value="FAD/NAD-bd_sf"/>
</dbReference>
<evidence type="ECO:0000256" key="4">
    <source>
        <dbReference type="ARBA" id="ARBA00022857"/>
    </source>
</evidence>
<evidence type="ECO:0000256" key="6">
    <source>
        <dbReference type="RuleBase" id="RU361177"/>
    </source>
</evidence>
<dbReference type="STRING" id="34508.A0A4U5PDZ5"/>